<feature type="chain" id="PRO_5008620889" description="Lipocalin-like domain-containing protein" evidence="1">
    <location>
        <begin position="22"/>
        <end position="136"/>
    </location>
</feature>
<comment type="caution">
    <text evidence="2">The sequence shown here is derived from an EMBL/GenBank/DDBJ whole genome shotgun (WGS) entry which is preliminary data.</text>
</comment>
<dbReference type="RefSeq" id="WP_065394257.1">
    <property type="nucleotide sequence ID" value="NZ_MAYH01000023.1"/>
</dbReference>
<dbReference type="OrthoDB" id="1253590at2"/>
<sequence length="136" mass="15512">MRLFKVLSTGFLLLAVSQIKAQESAQKKPDNPVKCSNIKEGKFIRANYPEAIWHMTIKDNVQTEYFNNGKDYIKSTLVFVDDCNYKSVVMEKTDKNDPAQIGDVFNNKVVATQDNLLKINTKIEGSQFDVVYIKVK</sequence>
<keyword evidence="3" id="KW-1185">Reference proteome</keyword>
<gene>
    <name evidence="2" type="ORF">BBI01_07670</name>
</gene>
<reference evidence="2 3" key="1">
    <citation type="submission" date="2016-07" db="EMBL/GenBank/DDBJ databases">
        <authorList>
            <person name="Jeong J.-J."/>
            <person name="Kim D.W."/>
            <person name="Sang M.K."/>
            <person name="Choi I.-G."/>
            <person name="Kim K.D."/>
        </authorList>
    </citation>
    <scope>NUCLEOTIDE SEQUENCE [LARGE SCALE GENOMIC DNA]</scope>
    <source>
        <strain evidence="2 3">UTM-3</strain>
    </source>
</reference>
<organism evidence="2 3">
    <name type="scientific">Chryseobacterium artocarpi</name>
    <dbReference type="NCBI Taxonomy" id="1414727"/>
    <lineage>
        <taxon>Bacteria</taxon>
        <taxon>Pseudomonadati</taxon>
        <taxon>Bacteroidota</taxon>
        <taxon>Flavobacteriia</taxon>
        <taxon>Flavobacteriales</taxon>
        <taxon>Weeksellaceae</taxon>
        <taxon>Chryseobacterium group</taxon>
        <taxon>Chryseobacterium</taxon>
    </lineage>
</organism>
<evidence type="ECO:0000313" key="3">
    <source>
        <dbReference type="Proteomes" id="UP000092651"/>
    </source>
</evidence>
<evidence type="ECO:0000313" key="2">
    <source>
        <dbReference type="EMBL" id="OCA72027.1"/>
    </source>
</evidence>
<evidence type="ECO:0000256" key="1">
    <source>
        <dbReference type="SAM" id="SignalP"/>
    </source>
</evidence>
<dbReference type="AlphaFoldDB" id="A0A1B8ZKH0"/>
<accession>A0A1B8ZKH0</accession>
<dbReference type="EMBL" id="MAYH01000023">
    <property type="protein sequence ID" value="OCA72027.1"/>
    <property type="molecule type" value="Genomic_DNA"/>
</dbReference>
<protein>
    <recommendedName>
        <fullName evidence="4">Lipocalin-like domain-containing protein</fullName>
    </recommendedName>
</protein>
<dbReference type="Proteomes" id="UP000092651">
    <property type="component" value="Unassembled WGS sequence"/>
</dbReference>
<evidence type="ECO:0008006" key="4">
    <source>
        <dbReference type="Google" id="ProtNLM"/>
    </source>
</evidence>
<keyword evidence="1" id="KW-0732">Signal</keyword>
<feature type="signal peptide" evidence="1">
    <location>
        <begin position="1"/>
        <end position="21"/>
    </location>
</feature>
<proteinExistence type="predicted"/>
<name>A0A1B8ZKH0_9FLAO</name>